<name>A0A1H3UII6_9RHOB</name>
<dbReference type="Proteomes" id="UP000198914">
    <property type="component" value="Unassembled WGS sequence"/>
</dbReference>
<keyword evidence="3" id="KW-1185">Reference proteome</keyword>
<evidence type="ECO:0000313" key="3">
    <source>
        <dbReference type="Proteomes" id="UP000198914"/>
    </source>
</evidence>
<organism evidence="2 3">
    <name type="scientific">Jannaschia faecimaris</name>
    <dbReference type="NCBI Taxonomy" id="1244108"/>
    <lineage>
        <taxon>Bacteria</taxon>
        <taxon>Pseudomonadati</taxon>
        <taxon>Pseudomonadota</taxon>
        <taxon>Alphaproteobacteria</taxon>
        <taxon>Rhodobacterales</taxon>
        <taxon>Roseobacteraceae</taxon>
        <taxon>Jannaschia</taxon>
    </lineage>
</organism>
<reference evidence="3" key="1">
    <citation type="submission" date="2016-10" db="EMBL/GenBank/DDBJ databases">
        <authorList>
            <person name="Varghese N."/>
            <person name="Submissions S."/>
        </authorList>
    </citation>
    <scope>NUCLEOTIDE SEQUENCE [LARGE SCALE GENOMIC DNA]</scope>
    <source>
        <strain evidence="3">DSM 100420</strain>
    </source>
</reference>
<gene>
    <name evidence="2" type="ORF">SAMN05444004_1351</name>
</gene>
<dbReference type="OrthoDB" id="7874790at2"/>
<dbReference type="EMBL" id="FNPX01000035">
    <property type="protein sequence ID" value="SDZ61635.1"/>
    <property type="molecule type" value="Genomic_DNA"/>
</dbReference>
<keyword evidence="1" id="KW-0472">Membrane</keyword>
<protein>
    <submittedName>
        <fullName evidence="2">Uncharacterized protein</fullName>
    </submittedName>
</protein>
<evidence type="ECO:0000256" key="1">
    <source>
        <dbReference type="SAM" id="Phobius"/>
    </source>
</evidence>
<dbReference type="AlphaFoldDB" id="A0A1H3UII6"/>
<dbReference type="RefSeq" id="WP_092647963.1">
    <property type="nucleotide sequence ID" value="NZ_FNPX01000035.1"/>
</dbReference>
<sequence length="94" mass="10628">MKHTALLVLVFCAGLTLLYLSRFWFLDLWPRSGLFGWEALPPDGGVLGRWLRGTPFAAFELLIWAAGVFMVLTYLQRLIDFMATAPEGDDHDDP</sequence>
<accession>A0A1H3UII6</accession>
<proteinExistence type="predicted"/>
<keyword evidence="1" id="KW-0812">Transmembrane</keyword>
<evidence type="ECO:0000313" key="2">
    <source>
        <dbReference type="EMBL" id="SDZ61635.1"/>
    </source>
</evidence>
<dbReference type="STRING" id="1244108.SAMN05444004_1351"/>
<keyword evidence="1" id="KW-1133">Transmembrane helix</keyword>
<feature type="transmembrane region" description="Helical" evidence="1">
    <location>
        <begin position="56"/>
        <end position="75"/>
    </location>
</feature>